<feature type="region of interest" description="Disordered" evidence="1">
    <location>
        <begin position="80"/>
        <end position="153"/>
    </location>
</feature>
<comment type="caution">
    <text evidence="3">The sequence shown here is derived from an EMBL/GenBank/DDBJ whole genome shotgun (WGS) entry which is preliminary data.</text>
</comment>
<evidence type="ECO:0000313" key="3">
    <source>
        <dbReference type="EMBL" id="GGP19894.1"/>
    </source>
</evidence>
<dbReference type="Proteomes" id="UP000610960">
    <property type="component" value="Unassembled WGS sequence"/>
</dbReference>
<keyword evidence="2" id="KW-0812">Transmembrane</keyword>
<name>A0A830GS01_9CREN</name>
<gene>
    <name evidence="3" type="ORF">GCM10007981_05420</name>
</gene>
<evidence type="ECO:0000256" key="1">
    <source>
        <dbReference type="SAM" id="MobiDB-lite"/>
    </source>
</evidence>
<accession>A0A830GS01</accession>
<keyword evidence="2" id="KW-0472">Membrane</keyword>
<reference evidence="3" key="2">
    <citation type="submission" date="2020-09" db="EMBL/GenBank/DDBJ databases">
        <authorList>
            <person name="Sun Q."/>
            <person name="Ohkuma M."/>
        </authorList>
    </citation>
    <scope>NUCLEOTIDE SEQUENCE</scope>
    <source>
        <strain evidence="3">JCM 10088</strain>
    </source>
</reference>
<organism evidence="3 4">
    <name type="scientific">Thermocladium modestius</name>
    <dbReference type="NCBI Taxonomy" id="62609"/>
    <lineage>
        <taxon>Archaea</taxon>
        <taxon>Thermoproteota</taxon>
        <taxon>Thermoprotei</taxon>
        <taxon>Thermoproteales</taxon>
        <taxon>Thermoproteaceae</taxon>
        <taxon>Thermocladium</taxon>
    </lineage>
</organism>
<feature type="transmembrane region" description="Helical" evidence="2">
    <location>
        <begin position="41"/>
        <end position="65"/>
    </location>
</feature>
<feature type="compositionally biased region" description="Pro residues" evidence="1">
    <location>
        <begin position="89"/>
        <end position="122"/>
    </location>
</feature>
<feature type="transmembrane region" description="Helical" evidence="2">
    <location>
        <begin position="7"/>
        <end position="29"/>
    </location>
</feature>
<keyword evidence="2" id="KW-1133">Transmembrane helix</keyword>
<dbReference type="AlphaFoldDB" id="A0A830GS01"/>
<evidence type="ECO:0000256" key="2">
    <source>
        <dbReference type="SAM" id="Phobius"/>
    </source>
</evidence>
<evidence type="ECO:0000313" key="4">
    <source>
        <dbReference type="Proteomes" id="UP000610960"/>
    </source>
</evidence>
<feature type="compositionally biased region" description="Acidic residues" evidence="1">
    <location>
        <begin position="143"/>
        <end position="153"/>
    </location>
</feature>
<keyword evidence="4" id="KW-1185">Reference proteome</keyword>
<sequence length="153" mass="16669">MIKINRISLYVGIPLLAMAIVVSVFVIAASGSAVVSRYFELLSSLVNIMVAAAIIVLFSINLLVVKRLDDAFNQLGKAINSAAKRPVQQRPPPPPLAPPRQYPPPLAPPRQYPPPPPPPPQYQPQQAPPSQSLPPQQPQPQDEYPEDSEDEGQ</sequence>
<dbReference type="EMBL" id="BMNL01000001">
    <property type="protein sequence ID" value="GGP19894.1"/>
    <property type="molecule type" value="Genomic_DNA"/>
</dbReference>
<reference evidence="3" key="1">
    <citation type="journal article" date="2014" name="Int. J. Syst. Evol. Microbiol.">
        <title>Complete genome sequence of Corynebacterium casei LMG S-19264T (=DSM 44701T), isolated from a smear-ripened cheese.</title>
        <authorList>
            <consortium name="US DOE Joint Genome Institute (JGI-PGF)"/>
            <person name="Walter F."/>
            <person name="Albersmeier A."/>
            <person name="Kalinowski J."/>
            <person name="Ruckert C."/>
        </authorList>
    </citation>
    <scope>NUCLEOTIDE SEQUENCE</scope>
    <source>
        <strain evidence="3">JCM 10088</strain>
    </source>
</reference>
<protein>
    <submittedName>
        <fullName evidence="3">Uncharacterized protein</fullName>
    </submittedName>
</protein>
<proteinExistence type="predicted"/>